<protein>
    <submittedName>
        <fullName evidence="14">Zinc finger protein Dzip1</fullName>
    </submittedName>
</protein>
<proteinExistence type="inferred from homology"/>
<gene>
    <name evidence="14" type="ORF">V1477_003251</name>
</gene>
<dbReference type="PANTHER" id="PTHR21502:SF3">
    <property type="entry name" value="CILIUM ASSEMBLY PROTEIN DZIP1L"/>
    <property type="match status" value="1"/>
</dbReference>
<evidence type="ECO:0000256" key="10">
    <source>
        <dbReference type="ARBA" id="ARBA00023273"/>
    </source>
</evidence>
<organism evidence="14 15">
    <name type="scientific">Vespula maculifrons</name>
    <name type="common">Eastern yellow jacket</name>
    <name type="synonym">Wasp</name>
    <dbReference type="NCBI Taxonomy" id="7453"/>
    <lineage>
        <taxon>Eukaryota</taxon>
        <taxon>Metazoa</taxon>
        <taxon>Ecdysozoa</taxon>
        <taxon>Arthropoda</taxon>
        <taxon>Hexapoda</taxon>
        <taxon>Insecta</taxon>
        <taxon>Pterygota</taxon>
        <taxon>Neoptera</taxon>
        <taxon>Endopterygota</taxon>
        <taxon>Hymenoptera</taxon>
        <taxon>Apocrita</taxon>
        <taxon>Aculeata</taxon>
        <taxon>Vespoidea</taxon>
        <taxon>Vespidae</taxon>
        <taxon>Vespinae</taxon>
        <taxon>Vespula</taxon>
    </lineage>
</organism>
<evidence type="ECO:0000256" key="8">
    <source>
        <dbReference type="ARBA" id="ARBA00023054"/>
    </source>
</evidence>
<dbReference type="InterPro" id="IPR051241">
    <property type="entry name" value="DZIP_RILPL"/>
</dbReference>
<accession>A0ABD2CWQ5</accession>
<dbReference type="InterPro" id="IPR058883">
    <property type="entry name" value="DZIP1_dom"/>
</dbReference>
<evidence type="ECO:0000256" key="2">
    <source>
        <dbReference type="ARBA" id="ARBA00004120"/>
    </source>
</evidence>
<keyword evidence="10" id="KW-0966">Cell projection</keyword>
<name>A0ABD2CWQ5_VESMC</name>
<reference evidence="14 15" key="1">
    <citation type="journal article" date="2024" name="Ann. Entomol. Soc. Am.">
        <title>Genomic analyses of the southern and eastern yellowjacket wasps (Hymenoptera: Vespidae) reveal evolutionary signatures of social life.</title>
        <authorList>
            <person name="Catto M.A."/>
            <person name="Caine P.B."/>
            <person name="Orr S.E."/>
            <person name="Hunt B.G."/>
            <person name="Goodisman M.A.D."/>
        </authorList>
    </citation>
    <scope>NUCLEOTIDE SEQUENCE [LARGE SCALE GENOMIC DNA]</scope>
    <source>
        <strain evidence="14">232</strain>
        <tissue evidence="14">Head and thorax</tissue>
    </source>
</reference>
<keyword evidence="5" id="KW-0479">Metal-binding</keyword>
<dbReference type="GO" id="GO:0008270">
    <property type="term" value="F:zinc ion binding"/>
    <property type="evidence" value="ECO:0007669"/>
    <property type="project" value="UniProtKB-KW"/>
</dbReference>
<dbReference type="EMBL" id="JAYRBN010000031">
    <property type="protein sequence ID" value="KAL2748608.1"/>
    <property type="molecule type" value="Genomic_DNA"/>
</dbReference>
<dbReference type="GO" id="GO:0005814">
    <property type="term" value="C:centriole"/>
    <property type="evidence" value="ECO:0007669"/>
    <property type="project" value="UniProtKB-SubCell"/>
</dbReference>
<evidence type="ECO:0000256" key="3">
    <source>
        <dbReference type="ARBA" id="ARBA00009131"/>
    </source>
</evidence>
<evidence type="ECO:0000256" key="6">
    <source>
        <dbReference type="ARBA" id="ARBA00022771"/>
    </source>
</evidence>
<feature type="coiled-coil region" evidence="11">
    <location>
        <begin position="270"/>
        <end position="323"/>
    </location>
</feature>
<dbReference type="Pfam" id="PF13815">
    <property type="entry name" value="Dzip-like_N"/>
    <property type="match status" value="1"/>
</dbReference>
<evidence type="ECO:0000256" key="4">
    <source>
        <dbReference type="ARBA" id="ARBA00022490"/>
    </source>
</evidence>
<feature type="coiled-coil region" evidence="11">
    <location>
        <begin position="197"/>
        <end position="231"/>
    </location>
</feature>
<keyword evidence="6" id="KW-0863">Zinc-finger</keyword>
<dbReference type="AlphaFoldDB" id="A0ABD2CWQ5"/>
<evidence type="ECO:0000313" key="14">
    <source>
        <dbReference type="EMBL" id="KAL2748608.1"/>
    </source>
</evidence>
<comment type="caution">
    <text evidence="14">The sequence shown here is derived from an EMBL/GenBank/DDBJ whole genome shotgun (WGS) entry which is preliminary data.</text>
</comment>
<dbReference type="InterPro" id="IPR013087">
    <property type="entry name" value="Znf_C2H2_type"/>
</dbReference>
<evidence type="ECO:0000256" key="1">
    <source>
        <dbReference type="ARBA" id="ARBA00004114"/>
    </source>
</evidence>
<evidence type="ECO:0000313" key="15">
    <source>
        <dbReference type="Proteomes" id="UP001607303"/>
    </source>
</evidence>
<comment type="similarity">
    <text evidence="3">Belongs to the DZIP C2H2-type zinc-finger protein family.</text>
</comment>
<feature type="domain" description="C2H2-type" evidence="13">
    <location>
        <begin position="163"/>
        <end position="184"/>
    </location>
</feature>
<evidence type="ECO:0000256" key="7">
    <source>
        <dbReference type="ARBA" id="ARBA00022833"/>
    </source>
</evidence>
<dbReference type="InterPro" id="IPR032714">
    <property type="entry name" value="DZIP1_N"/>
</dbReference>
<keyword evidence="15" id="KW-1185">Reference proteome</keyword>
<evidence type="ECO:0000259" key="13">
    <source>
        <dbReference type="PROSITE" id="PS00028"/>
    </source>
</evidence>
<keyword evidence="8 11" id="KW-0175">Coiled coil</keyword>
<keyword evidence="9" id="KW-0206">Cytoskeleton</keyword>
<evidence type="ECO:0000256" key="12">
    <source>
        <dbReference type="SAM" id="MobiDB-lite"/>
    </source>
</evidence>
<dbReference type="Proteomes" id="UP001607303">
    <property type="component" value="Unassembled WGS sequence"/>
</dbReference>
<dbReference type="PROSITE" id="PS00028">
    <property type="entry name" value="ZINC_FINGER_C2H2_1"/>
    <property type="match status" value="1"/>
</dbReference>
<sequence length="1096" mass="126812">MAFSFHIGTKWCHNFPKLAKESGFHFNTHKSRVHIDWNHIGSIDIDRVIIERDFITVDENINNIINYNLKNEYDLKILDSNFVKVFRLAQLAVEYLLYCKQYLDQSVIILKDELKLKIEDNHKLRKEITALEEIIKNLKDKTKERNRVIETKIGDSNGEIHKCPHCPKSFISTTFVKAHIARRHSYIDLPTETSPVHDHYKAETEKLHNEIKMLKERLNQAEKVIRNESDKISNNVRIDNKDKENENENDSIRYNVNKYELIERQQIKNNEEINDLKSLLLAEINNLRHKNENPYKVHGNVPEINVKLLVSQQEKEIERLRNQLLEKLTPDIEKMHDKLRMQEDYWKSKIQQMDHQHHIDIEKITSELKLTQQAAEFIKAEYEFKVNALEKQSKDQSSILIEQSKQLSSLSHGLQNSQMQTDLNKYFNNIETKNITTPMIQHGKSTYIQNTRIVENGDGDKIRIENTDSILRQKSRVESISSEPKISQNYHETKHADKFLNSIDYNAQEIKLKEQFKSTDKTSKKFESFDVVKVSEIKNESQINHKSKLLQKHSKNGLIKVHSNKDSIPSILNDKNESTESSSENVDSKISRINVENHKISKNFLDIEPVVSSVTSSYTTTESETESDSEVISVKKNTILPNKNEVISPLLKSTETSPNNSFFLRKLKKDILETFQKKLRDLGIDPEWNEIPQVSYKQKMKIIRHHQSIYSKKFLKYNEVKRNILKEVLHRISIKNSISHQSKSVKRSPLDKLVTNVKSKAMKTFSIPKSSYISPTKFKMDLEDEESKHLNTQDAYKIPRKSSIVPKENVSKNVDEKESNEISENETFPKFVNSQRSSKSMVDQHINDKNQTQETSSNIVKFMNGELQKTSTPKQNDSTSLLRRQEVTQSFITSPKHNKGSLKSTTVSVGNSTKKKVFFNLKDKKDKELSSSSQQTELNDSDWNISSISDEKTQLQKRKSPSVDNIVLKTTQAEKIAEISKKIEKQLLISRKKPIGSIEAMFPSVSILENNEKEETQDNKIAQYPYLSSISSSSSSLENLSPKVTVNSKVNGIKFPLPTPRNLQKKELNFIESQKTLPSTNDTNLEADIDDILQTE</sequence>
<comment type="subcellular location">
    <subcellularLocation>
        <location evidence="2">Cytoplasm</location>
        <location evidence="2">Cytoskeleton</location>
        <location evidence="2">Cilium basal body</location>
    </subcellularLocation>
    <subcellularLocation>
        <location evidence="1">Cytoplasm</location>
        <location evidence="1">Cytoskeleton</location>
        <location evidence="1">Microtubule organizing center</location>
        <location evidence="1">Centrosome</location>
        <location evidence="1">Centriole</location>
    </subcellularLocation>
</comment>
<feature type="region of interest" description="Disordered" evidence="12">
    <location>
        <begin position="784"/>
        <end position="856"/>
    </location>
</feature>
<evidence type="ECO:0000256" key="11">
    <source>
        <dbReference type="SAM" id="Coils"/>
    </source>
</evidence>
<feature type="compositionally biased region" description="Polar residues" evidence="12">
    <location>
        <begin position="832"/>
        <end position="841"/>
    </location>
</feature>
<dbReference type="Gene3D" id="3.30.160.60">
    <property type="entry name" value="Classic Zinc Finger"/>
    <property type="match status" value="1"/>
</dbReference>
<feature type="compositionally biased region" description="Basic and acidic residues" evidence="12">
    <location>
        <begin position="809"/>
        <end position="820"/>
    </location>
</feature>
<feature type="coiled-coil region" evidence="11">
    <location>
        <begin position="114"/>
        <end position="151"/>
    </location>
</feature>
<keyword evidence="4" id="KW-0963">Cytoplasm</keyword>
<evidence type="ECO:0000256" key="5">
    <source>
        <dbReference type="ARBA" id="ARBA00022723"/>
    </source>
</evidence>
<keyword evidence="7" id="KW-0862">Zinc</keyword>
<evidence type="ECO:0000256" key="9">
    <source>
        <dbReference type="ARBA" id="ARBA00023212"/>
    </source>
</evidence>
<dbReference type="PANTHER" id="PTHR21502">
    <property type="entry name" value="ZINC FINGER PROTEIN DZIP1"/>
    <property type="match status" value="1"/>
</dbReference>
<dbReference type="Pfam" id="PF25977">
    <property type="entry name" value="DZIP1"/>
    <property type="match status" value="1"/>
</dbReference>